<dbReference type="NCBIfam" id="TIGR03082">
    <property type="entry name" value="Gneg_AbrB_dup"/>
    <property type="match status" value="2"/>
</dbReference>
<evidence type="ECO:0000313" key="3">
    <source>
        <dbReference type="Proteomes" id="UP000265692"/>
    </source>
</evidence>
<evidence type="ECO:0000256" key="1">
    <source>
        <dbReference type="SAM" id="Phobius"/>
    </source>
</evidence>
<dbReference type="PANTHER" id="PTHR38457">
    <property type="entry name" value="REGULATOR ABRB-RELATED"/>
    <property type="match status" value="1"/>
</dbReference>
<sequence length="326" mass="35791">MLHLPVPWMLGPLFALLIGQFFIKHELVMPVQLRNAGLVVIGVSIGQTFQLDVFAGLGWLIFVMLLINISIVMVSVLMAWGLYKMSDLSLKTALTCTVPGGLSQIVVFAEEEKDIDLAAVAYFHVVRVICIVMLIPFILSAHENPIRMEDSLNAADLLPLLLLFLVAGASVWIGKKIKVPVPYFLTPVLLIIFSTFAGIDTPHIPSILLHVSQLLLGAYIGLLLKPKMIRLGKKVVLFGIGSALFLLLATFGQAYFLVYFFDYSMSTSFLSTAAGGLDQMSLLATAIGADVSVVTVFQIFRLLFVFLIILPLLKMACAYIDRKQSN</sequence>
<feature type="transmembrane region" description="Helical" evidence="1">
    <location>
        <begin position="205"/>
        <end position="224"/>
    </location>
</feature>
<name>A0A396SEH0_9BACL</name>
<dbReference type="EMBL" id="QWEI01000001">
    <property type="protein sequence ID" value="RHW40123.1"/>
    <property type="molecule type" value="Genomic_DNA"/>
</dbReference>
<feature type="transmembrane region" description="Helical" evidence="1">
    <location>
        <begin position="117"/>
        <end position="137"/>
    </location>
</feature>
<comment type="caution">
    <text evidence="2">The sequence shown here is derived from an EMBL/GenBank/DDBJ whole genome shotgun (WGS) entry which is preliminary data.</text>
</comment>
<dbReference type="GO" id="GO:0010468">
    <property type="term" value="P:regulation of gene expression"/>
    <property type="evidence" value="ECO:0007669"/>
    <property type="project" value="InterPro"/>
</dbReference>
<dbReference type="PIRSF" id="PIRSF038991">
    <property type="entry name" value="Protein_AbrB"/>
    <property type="match status" value="1"/>
</dbReference>
<dbReference type="GO" id="GO:0016020">
    <property type="term" value="C:membrane"/>
    <property type="evidence" value="ECO:0007669"/>
    <property type="project" value="InterPro"/>
</dbReference>
<keyword evidence="1" id="KW-0472">Membrane</keyword>
<evidence type="ECO:0000313" key="2">
    <source>
        <dbReference type="EMBL" id="RHW40123.1"/>
    </source>
</evidence>
<dbReference type="InterPro" id="IPR017516">
    <property type="entry name" value="AbrB_dup"/>
</dbReference>
<feature type="transmembrane region" description="Helical" evidence="1">
    <location>
        <begin position="6"/>
        <end position="23"/>
    </location>
</feature>
<dbReference type="PANTHER" id="PTHR38457:SF1">
    <property type="entry name" value="REGULATOR ABRB-RELATED"/>
    <property type="match status" value="1"/>
</dbReference>
<keyword evidence="1" id="KW-1133">Transmembrane helix</keyword>
<feature type="transmembrane region" description="Helical" evidence="1">
    <location>
        <begin position="281"/>
        <end position="313"/>
    </location>
</feature>
<feature type="transmembrane region" description="Helical" evidence="1">
    <location>
        <begin position="57"/>
        <end position="83"/>
    </location>
</feature>
<feature type="transmembrane region" description="Helical" evidence="1">
    <location>
        <begin position="157"/>
        <end position="174"/>
    </location>
</feature>
<proteinExistence type="predicted"/>
<keyword evidence="3" id="KW-1185">Reference proteome</keyword>
<protein>
    <submittedName>
        <fullName evidence="2">AbrB family transcriptional regulator</fullName>
    </submittedName>
</protein>
<feature type="transmembrane region" description="Helical" evidence="1">
    <location>
        <begin position="35"/>
        <end position="51"/>
    </location>
</feature>
<organism evidence="2 3">
    <name type="scientific">Ureibacillus yapensis</name>
    <dbReference type="NCBI Taxonomy" id="2304605"/>
    <lineage>
        <taxon>Bacteria</taxon>
        <taxon>Bacillati</taxon>
        <taxon>Bacillota</taxon>
        <taxon>Bacilli</taxon>
        <taxon>Bacillales</taxon>
        <taxon>Caryophanaceae</taxon>
        <taxon>Ureibacillus</taxon>
    </lineage>
</organism>
<dbReference type="Pfam" id="PF05145">
    <property type="entry name" value="AbrB"/>
    <property type="match status" value="1"/>
</dbReference>
<keyword evidence="1" id="KW-0812">Transmembrane</keyword>
<gene>
    <name evidence="2" type="ORF">D1B33_04560</name>
</gene>
<reference evidence="2 3" key="1">
    <citation type="submission" date="2018-08" db="EMBL/GenBank/DDBJ databases">
        <title>Lysinibacillus sp. YLB-03 draft genome sequence.</title>
        <authorList>
            <person name="Yu L."/>
        </authorList>
    </citation>
    <scope>NUCLEOTIDE SEQUENCE [LARGE SCALE GENOMIC DNA]</scope>
    <source>
        <strain evidence="2 3">YLB-03</strain>
    </source>
</reference>
<feature type="transmembrane region" description="Helical" evidence="1">
    <location>
        <begin position="236"/>
        <end position="261"/>
    </location>
</feature>
<feature type="transmembrane region" description="Helical" evidence="1">
    <location>
        <begin position="181"/>
        <end position="199"/>
    </location>
</feature>
<dbReference type="InterPro" id="IPR007820">
    <property type="entry name" value="AbrB_fam"/>
</dbReference>
<accession>A0A396SEH0</accession>
<dbReference type="Proteomes" id="UP000265692">
    <property type="component" value="Unassembled WGS sequence"/>
</dbReference>
<dbReference type="AlphaFoldDB" id="A0A396SEH0"/>